<geneLocation type="plasmid" evidence="1 2">
    <name>unnamed1</name>
</geneLocation>
<reference evidence="1 2" key="1">
    <citation type="journal article" date="2015" name="Antonie Van Leeuwenhoek">
        <title>Bosea vaviloviae sp. nov., a new species of slow-growing rhizobia isolated from nodules of the relict species Vavilovia formosa (Stev.) Fed.</title>
        <authorList>
            <person name="Safronova V.I."/>
            <person name="Kuznetsova I.G."/>
            <person name="Sazanova A.L."/>
            <person name="Kimeklis A.K."/>
            <person name="Belimov A.A."/>
            <person name="Andronov E.E."/>
            <person name="Pinaev A.G."/>
            <person name="Chizhevskaya E.P."/>
            <person name="Pukhaev A.R."/>
            <person name="Popov K.P."/>
            <person name="Willems A."/>
            <person name="Tikhonovich I.A."/>
        </authorList>
    </citation>
    <scope>NUCLEOTIDE SEQUENCE [LARGE SCALE GENOMIC DNA]</scope>
    <source>
        <strain evidence="1 2">Vaf18</strain>
        <plasmid evidence="1">unnamed1</plasmid>
    </source>
</reference>
<dbReference type="Proteomes" id="UP000094969">
    <property type="component" value="Plasmid unnamed1"/>
</dbReference>
<dbReference type="KEGG" id="bvv:BHK69_29980"/>
<evidence type="ECO:0000313" key="1">
    <source>
        <dbReference type="EMBL" id="AOO84958.1"/>
    </source>
</evidence>
<keyword evidence="2" id="KW-1185">Reference proteome</keyword>
<proteinExistence type="predicted"/>
<organism evidence="1 2">
    <name type="scientific">Bosea vaviloviae</name>
    <dbReference type="NCBI Taxonomy" id="1526658"/>
    <lineage>
        <taxon>Bacteria</taxon>
        <taxon>Pseudomonadati</taxon>
        <taxon>Pseudomonadota</taxon>
        <taxon>Alphaproteobacteria</taxon>
        <taxon>Hyphomicrobiales</taxon>
        <taxon>Boseaceae</taxon>
        <taxon>Bosea</taxon>
    </lineage>
</organism>
<evidence type="ECO:0000313" key="2">
    <source>
        <dbReference type="Proteomes" id="UP000094969"/>
    </source>
</evidence>
<accession>A0A1D7UC55</accession>
<name>A0A1D7UC55_9HYPH</name>
<protein>
    <submittedName>
        <fullName evidence="1">Uncharacterized protein</fullName>
    </submittedName>
</protein>
<sequence length="74" mass="8187">MWLGPEHPFGKRSDDDVATVLLDVMASSESAYLLAPLLSHLDVRRLKITTTNRTREFPDNATVTESFEPDGAAL</sequence>
<dbReference type="EMBL" id="CP017148">
    <property type="protein sequence ID" value="AOO84958.1"/>
    <property type="molecule type" value="Genomic_DNA"/>
</dbReference>
<dbReference type="AlphaFoldDB" id="A0A1D7UC55"/>
<gene>
    <name evidence="1" type="ORF">BHK69_29980</name>
</gene>
<keyword evidence="1" id="KW-0614">Plasmid</keyword>